<dbReference type="NCBIfam" id="NF005088">
    <property type="entry name" value="PRK06522.1-2"/>
    <property type="match status" value="1"/>
</dbReference>
<comment type="caution">
    <text evidence="14">The sequence shown here is derived from an EMBL/GenBank/DDBJ whole genome shotgun (WGS) entry which is preliminary data.</text>
</comment>
<gene>
    <name evidence="14" type="ORF">FC60_GL000203</name>
</gene>
<proteinExistence type="inferred from homology"/>
<evidence type="ECO:0000256" key="2">
    <source>
        <dbReference type="ARBA" id="ARBA00004994"/>
    </source>
</evidence>
<dbReference type="InterPro" id="IPR003710">
    <property type="entry name" value="ApbA"/>
</dbReference>
<dbReference type="InterPro" id="IPR008927">
    <property type="entry name" value="6-PGluconate_DH-like_C_sf"/>
</dbReference>
<evidence type="ECO:0000259" key="12">
    <source>
        <dbReference type="Pfam" id="PF02558"/>
    </source>
</evidence>
<dbReference type="GO" id="GO:0008677">
    <property type="term" value="F:2-dehydropantoate 2-reductase activity"/>
    <property type="evidence" value="ECO:0007669"/>
    <property type="project" value="UniProtKB-EC"/>
</dbReference>
<organism evidence="14 15">
    <name type="scientific">Limosilactobacillus gastricus DSM 16045</name>
    <dbReference type="NCBI Taxonomy" id="1423749"/>
    <lineage>
        <taxon>Bacteria</taxon>
        <taxon>Bacillati</taxon>
        <taxon>Bacillota</taxon>
        <taxon>Bacilli</taxon>
        <taxon>Lactobacillales</taxon>
        <taxon>Lactobacillaceae</taxon>
        <taxon>Limosilactobacillus</taxon>
    </lineage>
</organism>
<comment type="similarity">
    <text evidence="3 11">Belongs to the ketopantoate reductase family.</text>
</comment>
<evidence type="ECO:0000259" key="13">
    <source>
        <dbReference type="Pfam" id="PF08546"/>
    </source>
</evidence>
<accession>A0A0R1VAX4</accession>
<dbReference type="GO" id="GO:0050661">
    <property type="term" value="F:NADP binding"/>
    <property type="evidence" value="ECO:0007669"/>
    <property type="project" value="TreeGrafter"/>
</dbReference>
<dbReference type="AlphaFoldDB" id="A0A0R1VAX4"/>
<name>A0A0R1VAX4_9LACO</name>
<evidence type="ECO:0000256" key="1">
    <source>
        <dbReference type="ARBA" id="ARBA00002919"/>
    </source>
</evidence>
<dbReference type="Pfam" id="PF02558">
    <property type="entry name" value="ApbA"/>
    <property type="match status" value="1"/>
</dbReference>
<feature type="domain" description="Ketopantoate reductase C-terminal" evidence="13">
    <location>
        <begin position="186"/>
        <end position="306"/>
    </location>
</feature>
<dbReference type="PATRIC" id="fig|1423749.3.peg.203"/>
<evidence type="ECO:0000256" key="9">
    <source>
        <dbReference type="ARBA" id="ARBA00032024"/>
    </source>
</evidence>
<evidence type="ECO:0000256" key="4">
    <source>
        <dbReference type="ARBA" id="ARBA00013014"/>
    </source>
</evidence>
<dbReference type="InterPro" id="IPR050838">
    <property type="entry name" value="Ketopantoate_reductase"/>
</dbReference>
<feature type="domain" description="Ketopantoate reductase N-terminal" evidence="12">
    <location>
        <begin position="3"/>
        <end position="153"/>
    </location>
</feature>
<dbReference type="InterPro" id="IPR013328">
    <property type="entry name" value="6PGD_dom2"/>
</dbReference>
<dbReference type="GO" id="GO:0005737">
    <property type="term" value="C:cytoplasm"/>
    <property type="evidence" value="ECO:0007669"/>
    <property type="project" value="TreeGrafter"/>
</dbReference>
<dbReference type="NCBIfam" id="TIGR00745">
    <property type="entry name" value="apbA_panE"/>
    <property type="match status" value="1"/>
</dbReference>
<dbReference type="Gene3D" id="3.40.50.720">
    <property type="entry name" value="NAD(P)-binding Rossmann-like Domain"/>
    <property type="match status" value="1"/>
</dbReference>
<keyword evidence="7 11" id="KW-0521">NADP</keyword>
<evidence type="ECO:0000313" key="15">
    <source>
        <dbReference type="Proteomes" id="UP000051739"/>
    </source>
</evidence>
<dbReference type="Gene3D" id="1.10.1040.10">
    <property type="entry name" value="N-(1-d-carboxylethyl)-l-norvaline Dehydrogenase, domain 2"/>
    <property type="match status" value="1"/>
</dbReference>
<evidence type="ECO:0000256" key="8">
    <source>
        <dbReference type="ARBA" id="ARBA00023002"/>
    </source>
</evidence>
<dbReference type="InterPro" id="IPR036291">
    <property type="entry name" value="NAD(P)-bd_dom_sf"/>
</dbReference>
<evidence type="ECO:0000256" key="3">
    <source>
        <dbReference type="ARBA" id="ARBA00007870"/>
    </source>
</evidence>
<dbReference type="InterPro" id="IPR013332">
    <property type="entry name" value="KPR_N"/>
</dbReference>
<evidence type="ECO:0000256" key="5">
    <source>
        <dbReference type="ARBA" id="ARBA00019465"/>
    </source>
</evidence>
<dbReference type="InterPro" id="IPR013752">
    <property type="entry name" value="KPA_reductase"/>
</dbReference>
<dbReference type="Pfam" id="PF08546">
    <property type="entry name" value="ApbA_C"/>
    <property type="match status" value="1"/>
</dbReference>
<comment type="pathway">
    <text evidence="2 11">Cofactor biosynthesis; (R)-pantothenate biosynthesis; (R)-pantoate from 3-methyl-2-oxobutanoate: step 2/2.</text>
</comment>
<evidence type="ECO:0000256" key="6">
    <source>
        <dbReference type="ARBA" id="ARBA00022655"/>
    </source>
</evidence>
<keyword evidence="15" id="KW-1185">Reference proteome</keyword>
<comment type="catalytic activity">
    <reaction evidence="10 11">
        <text>(R)-pantoate + NADP(+) = 2-dehydropantoate + NADPH + H(+)</text>
        <dbReference type="Rhea" id="RHEA:16233"/>
        <dbReference type="ChEBI" id="CHEBI:11561"/>
        <dbReference type="ChEBI" id="CHEBI:15378"/>
        <dbReference type="ChEBI" id="CHEBI:15980"/>
        <dbReference type="ChEBI" id="CHEBI:57783"/>
        <dbReference type="ChEBI" id="CHEBI:58349"/>
        <dbReference type="EC" id="1.1.1.169"/>
    </reaction>
</comment>
<dbReference type="PANTHER" id="PTHR43765">
    <property type="entry name" value="2-DEHYDROPANTOATE 2-REDUCTASE-RELATED"/>
    <property type="match status" value="1"/>
</dbReference>
<evidence type="ECO:0000256" key="10">
    <source>
        <dbReference type="ARBA" id="ARBA00048793"/>
    </source>
</evidence>
<evidence type="ECO:0000256" key="7">
    <source>
        <dbReference type="ARBA" id="ARBA00022857"/>
    </source>
</evidence>
<dbReference type="UniPathway" id="UPA00028">
    <property type="reaction ID" value="UER00004"/>
</dbReference>
<dbReference type="Proteomes" id="UP000051739">
    <property type="component" value="Unassembled WGS sequence"/>
</dbReference>
<dbReference type="EMBL" id="AZFN01000010">
    <property type="protein sequence ID" value="KRM02543.1"/>
    <property type="molecule type" value="Genomic_DNA"/>
</dbReference>
<sequence>MKVLVAGVGGMGTRFALCLAHTGNDVAVADGWQDRLSYLKKDGLKAKFNGQEVQVRVPAYAQTKVPTDQHFDVVLFLCKSMQLDQMVQDVLPAFDDDTFALCLMNGVGHEKTLAKYVDPDRVLLGNTMWTAQMTRPDHVFLGDDGSCELGSPNGNPDAQEMAKQVVEVFSQAGLKAHYLDNPRYSVFRKGCVNGTLNTLCTLLECNLTEYSQTPGAHDMVVKIVDEFAAVGEKEGVNLDRQEVVDHVEASYNVIGDHYPSMYQDLIKNNRVTEIDYMNGYVSTHGHKYGLATPYCDLLTDLVHAKESVRHANRS</sequence>
<keyword evidence="8 11" id="KW-0560">Oxidoreductase</keyword>
<dbReference type="GO" id="GO:0015940">
    <property type="term" value="P:pantothenate biosynthetic process"/>
    <property type="evidence" value="ECO:0007669"/>
    <property type="project" value="UniProtKB-UniPathway"/>
</dbReference>
<dbReference type="PANTHER" id="PTHR43765:SF2">
    <property type="entry name" value="2-DEHYDROPANTOATE 2-REDUCTASE"/>
    <property type="match status" value="1"/>
</dbReference>
<protein>
    <recommendedName>
        <fullName evidence="5 11">2-dehydropantoate 2-reductase</fullName>
        <ecNumber evidence="4 11">1.1.1.169</ecNumber>
    </recommendedName>
    <alternativeName>
        <fullName evidence="9 11">Ketopantoate reductase</fullName>
    </alternativeName>
</protein>
<dbReference type="SUPFAM" id="SSF51735">
    <property type="entry name" value="NAD(P)-binding Rossmann-fold domains"/>
    <property type="match status" value="1"/>
</dbReference>
<evidence type="ECO:0000313" key="14">
    <source>
        <dbReference type="EMBL" id="KRM02543.1"/>
    </source>
</evidence>
<dbReference type="EC" id="1.1.1.169" evidence="4 11"/>
<reference evidence="14 15" key="1">
    <citation type="journal article" date="2015" name="Genome Announc.">
        <title>Expanding the biotechnology potential of lactobacilli through comparative genomics of 213 strains and associated genera.</title>
        <authorList>
            <person name="Sun Z."/>
            <person name="Harris H.M."/>
            <person name="McCann A."/>
            <person name="Guo C."/>
            <person name="Argimon S."/>
            <person name="Zhang W."/>
            <person name="Yang X."/>
            <person name="Jeffery I.B."/>
            <person name="Cooney J.C."/>
            <person name="Kagawa T.F."/>
            <person name="Liu W."/>
            <person name="Song Y."/>
            <person name="Salvetti E."/>
            <person name="Wrobel A."/>
            <person name="Rasinkangas P."/>
            <person name="Parkhill J."/>
            <person name="Rea M.C."/>
            <person name="O'Sullivan O."/>
            <person name="Ritari J."/>
            <person name="Douillard F.P."/>
            <person name="Paul Ross R."/>
            <person name="Yang R."/>
            <person name="Briner A.E."/>
            <person name="Felis G.E."/>
            <person name="de Vos W.M."/>
            <person name="Barrangou R."/>
            <person name="Klaenhammer T.R."/>
            <person name="Caufield P.W."/>
            <person name="Cui Y."/>
            <person name="Zhang H."/>
            <person name="O'Toole P.W."/>
        </authorList>
    </citation>
    <scope>NUCLEOTIDE SEQUENCE [LARGE SCALE GENOMIC DNA]</scope>
    <source>
        <strain evidence="14 15">DSM 16045</strain>
    </source>
</reference>
<comment type="function">
    <text evidence="1 11">Catalyzes the NADPH-dependent reduction of ketopantoate into pantoic acid.</text>
</comment>
<keyword evidence="6 11" id="KW-0566">Pantothenate biosynthesis</keyword>
<dbReference type="SUPFAM" id="SSF48179">
    <property type="entry name" value="6-phosphogluconate dehydrogenase C-terminal domain-like"/>
    <property type="match status" value="1"/>
</dbReference>
<dbReference type="RefSeq" id="WP_056937292.1">
    <property type="nucleotide sequence ID" value="NZ_AZFN01000010.1"/>
</dbReference>
<evidence type="ECO:0000256" key="11">
    <source>
        <dbReference type="RuleBase" id="RU362068"/>
    </source>
</evidence>